<dbReference type="Gene3D" id="3.40.50.2300">
    <property type="match status" value="1"/>
</dbReference>
<organism evidence="14 15">
    <name type="scientific">Desulfosarcina alkanivorans</name>
    <dbReference type="NCBI Taxonomy" id="571177"/>
    <lineage>
        <taxon>Bacteria</taxon>
        <taxon>Pseudomonadati</taxon>
        <taxon>Thermodesulfobacteriota</taxon>
        <taxon>Desulfobacteria</taxon>
        <taxon>Desulfobacterales</taxon>
        <taxon>Desulfosarcinaceae</taxon>
        <taxon>Desulfosarcina</taxon>
    </lineage>
</organism>
<feature type="modified residue" description="4-aspartylphosphate" evidence="11">
    <location>
        <position position="55"/>
    </location>
</feature>
<dbReference type="Gene3D" id="1.10.8.60">
    <property type="match status" value="1"/>
</dbReference>
<keyword evidence="2" id="KW-0963">Cytoplasm</keyword>
<dbReference type="InterPro" id="IPR027417">
    <property type="entry name" value="P-loop_NTPase"/>
</dbReference>
<dbReference type="FunFam" id="3.40.50.2300:FF:000018">
    <property type="entry name" value="DNA-binding transcriptional regulator NtrC"/>
    <property type="match status" value="1"/>
</dbReference>
<evidence type="ECO:0000256" key="2">
    <source>
        <dbReference type="ARBA" id="ARBA00022490"/>
    </source>
</evidence>
<keyword evidence="3 11" id="KW-0597">Phosphoprotein</keyword>
<keyword evidence="9" id="KW-0010">Activator</keyword>
<dbReference type="InterPro" id="IPR002197">
    <property type="entry name" value="HTH_Fis"/>
</dbReference>
<reference evidence="14 15" key="1">
    <citation type="submission" date="2019-11" db="EMBL/GenBank/DDBJ databases">
        <title>Comparative genomics of hydrocarbon-degrading Desulfosarcina strains.</title>
        <authorList>
            <person name="Watanabe M."/>
            <person name="Kojima H."/>
            <person name="Fukui M."/>
        </authorList>
    </citation>
    <scope>NUCLEOTIDE SEQUENCE [LARGE SCALE GENOMIC DNA]</scope>
    <source>
        <strain evidence="14 15">PL12</strain>
    </source>
</reference>
<feature type="domain" description="Response regulatory" evidence="13">
    <location>
        <begin position="6"/>
        <end position="120"/>
    </location>
</feature>
<dbReference type="Pfam" id="PF25601">
    <property type="entry name" value="AAA_lid_14"/>
    <property type="match status" value="1"/>
</dbReference>
<dbReference type="SUPFAM" id="SSF52172">
    <property type="entry name" value="CheY-like"/>
    <property type="match status" value="1"/>
</dbReference>
<dbReference type="Pfam" id="PF00072">
    <property type="entry name" value="Response_reg"/>
    <property type="match status" value="1"/>
</dbReference>
<dbReference type="PROSITE" id="PS00675">
    <property type="entry name" value="SIGMA54_INTERACT_1"/>
    <property type="match status" value="1"/>
</dbReference>
<keyword evidence="15" id="KW-1185">Reference proteome</keyword>
<dbReference type="PANTHER" id="PTHR32071:SF122">
    <property type="entry name" value="SIGMA FACTOR"/>
    <property type="match status" value="1"/>
</dbReference>
<dbReference type="FunFam" id="1.10.8.60:FF:000014">
    <property type="entry name" value="DNA-binding transcriptional regulator NtrC"/>
    <property type="match status" value="1"/>
</dbReference>
<dbReference type="SUPFAM" id="SSF52540">
    <property type="entry name" value="P-loop containing nucleoside triphosphate hydrolases"/>
    <property type="match status" value="1"/>
</dbReference>
<evidence type="ECO:0000256" key="11">
    <source>
        <dbReference type="PROSITE-ProRule" id="PRU00169"/>
    </source>
</evidence>
<dbReference type="GO" id="GO:0000160">
    <property type="term" value="P:phosphorelay signal transduction system"/>
    <property type="evidence" value="ECO:0007669"/>
    <property type="project" value="UniProtKB-KW"/>
</dbReference>
<dbReference type="GO" id="GO:0006355">
    <property type="term" value="P:regulation of DNA-templated transcription"/>
    <property type="evidence" value="ECO:0007669"/>
    <property type="project" value="InterPro"/>
</dbReference>
<evidence type="ECO:0000256" key="4">
    <source>
        <dbReference type="ARBA" id="ARBA00022741"/>
    </source>
</evidence>
<dbReference type="Pfam" id="PF02954">
    <property type="entry name" value="HTH_8"/>
    <property type="match status" value="1"/>
</dbReference>
<dbReference type="Gene3D" id="1.10.10.60">
    <property type="entry name" value="Homeodomain-like"/>
    <property type="match status" value="1"/>
</dbReference>
<evidence type="ECO:0000256" key="1">
    <source>
        <dbReference type="ARBA" id="ARBA00004496"/>
    </source>
</evidence>
<dbReference type="InterPro" id="IPR011006">
    <property type="entry name" value="CheY-like_superfamily"/>
</dbReference>
<evidence type="ECO:0000256" key="9">
    <source>
        <dbReference type="ARBA" id="ARBA00023159"/>
    </source>
</evidence>
<evidence type="ECO:0000259" key="12">
    <source>
        <dbReference type="PROSITE" id="PS50045"/>
    </source>
</evidence>
<dbReference type="FunFam" id="3.40.50.300:FF:000006">
    <property type="entry name" value="DNA-binding transcriptional regulator NtrC"/>
    <property type="match status" value="1"/>
</dbReference>
<evidence type="ECO:0000256" key="5">
    <source>
        <dbReference type="ARBA" id="ARBA00022840"/>
    </source>
</evidence>
<dbReference type="Gene3D" id="3.40.50.300">
    <property type="entry name" value="P-loop containing nucleotide triphosphate hydrolases"/>
    <property type="match status" value="1"/>
</dbReference>
<evidence type="ECO:0000313" key="15">
    <source>
        <dbReference type="Proteomes" id="UP000427906"/>
    </source>
</evidence>
<dbReference type="GO" id="GO:0005737">
    <property type="term" value="C:cytoplasm"/>
    <property type="evidence" value="ECO:0007669"/>
    <property type="project" value="UniProtKB-SubCell"/>
</dbReference>
<dbReference type="SUPFAM" id="SSF46689">
    <property type="entry name" value="Homeodomain-like"/>
    <property type="match status" value="1"/>
</dbReference>
<name>A0A5K7YRB2_9BACT</name>
<dbReference type="InterPro" id="IPR058031">
    <property type="entry name" value="AAA_lid_NorR"/>
</dbReference>
<dbReference type="InterPro" id="IPR025662">
    <property type="entry name" value="Sigma_54_int_dom_ATP-bd_1"/>
</dbReference>
<evidence type="ECO:0000313" key="14">
    <source>
        <dbReference type="EMBL" id="BBO72332.1"/>
    </source>
</evidence>
<feature type="domain" description="Sigma-54 factor interaction" evidence="12">
    <location>
        <begin position="147"/>
        <end position="376"/>
    </location>
</feature>
<evidence type="ECO:0000256" key="10">
    <source>
        <dbReference type="ARBA" id="ARBA00023163"/>
    </source>
</evidence>
<evidence type="ECO:0000256" key="3">
    <source>
        <dbReference type="ARBA" id="ARBA00022553"/>
    </source>
</evidence>
<dbReference type="OrthoDB" id="9763792at2"/>
<dbReference type="PRINTS" id="PR01590">
    <property type="entry name" value="HTHFIS"/>
</dbReference>
<dbReference type="GO" id="GO:0043565">
    <property type="term" value="F:sequence-specific DNA binding"/>
    <property type="evidence" value="ECO:0007669"/>
    <property type="project" value="InterPro"/>
</dbReference>
<dbReference type="InterPro" id="IPR025943">
    <property type="entry name" value="Sigma_54_int_dom_ATP-bd_2"/>
</dbReference>
<accession>A0A5K7YRB2</accession>
<keyword evidence="7" id="KW-0805">Transcription regulation</keyword>
<dbReference type="Pfam" id="PF00158">
    <property type="entry name" value="Sigma54_activat"/>
    <property type="match status" value="1"/>
</dbReference>
<dbReference type="InterPro" id="IPR002078">
    <property type="entry name" value="Sigma_54_int"/>
</dbReference>
<comment type="subcellular location">
    <subcellularLocation>
        <location evidence="1">Cytoplasm</location>
    </subcellularLocation>
</comment>
<evidence type="ECO:0000256" key="6">
    <source>
        <dbReference type="ARBA" id="ARBA00023012"/>
    </source>
</evidence>
<dbReference type="SMART" id="SM00448">
    <property type="entry name" value="REC"/>
    <property type="match status" value="1"/>
</dbReference>
<dbReference type="InterPro" id="IPR001789">
    <property type="entry name" value="Sig_transdc_resp-reg_receiver"/>
</dbReference>
<evidence type="ECO:0000256" key="8">
    <source>
        <dbReference type="ARBA" id="ARBA00023125"/>
    </source>
</evidence>
<keyword evidence="5" id="KW-0067">ATP-binding</keyword>
<dbReference type="PANTHER" id="PTHR32071">
    <property type="entry name" value="TRANSCRIPTIONAL REGULATORY PROTEIN"/>
    <property type="match status" value="1"/>
</dbReference>
<dbReference type="CDD" id="cd00009">
    <property type="entry name" value="AAA"/>
    <property type="match status" value="1"/>
</dbReference>
<keyword evidence="10" id="KW-0804">Transcription</keyword>
<dbReference type="KEGG" id="dalk:DSCA_62620"/>
<protein>
    <submittedName>
        <fullName evidence="14">DNA-binding response regulator</fullName>
    </submittedName>
</protein>
<dbReference type="EMBL" id="AP021874">
    <property type="protein sequence ID" value="BBO72332.1"/>
    <property type="molecule type" value="Genomic_DNA"/>
</dbReference>
<dbReference type="SMART" id="SM00382">
    <property type="entry name" value="AAA"/>
    <property type="match status" value="1"/>
</dbReference>
<sequence>MRLSTRIMVVDDEETICEALSAWFAKDGYQVETASSGFDALARVEDSAFDVYLLDIKMPGMDGIELLSRLKEKQPDAMVIMITAHGSIQTAVEAMKLGASDYLCKPFDPDELSLLMERIMATKALKEENLALREQLMDHQASLHHAMVIHSEPMQKVFATIKEIGPSLAPVLITGETGVGKDLVARAIQQQSLRSEGPFIAVNCGALTESILESELFGHERGAFTGAVKTRRGRLEMADNGTLFLDEIGEISSKMQISLLRALEEKQFLRVGGSQPVKSEFRLISATHQNLPRLIREHRFREDFFYRINVISLQIPPLRERLEDVPVLADHFLKHYVEETGKFLEGFTQRAIGMLTAYRWPGNVRELRNVIERAVVIARGRMIGARELTFLNPEADVCNMGPLTLRDMEINHIHAALAACNWNISRAAKQLGIDRSTLRRKIKRHQINRP</sequence>
<dbReference type="PROSITE" id="PS50045">
    <property type="entry name" value="SIGMA54_INTERACT_4"/>
    <property type="match status" value="1"/>
</dbReference>
<dbReference type="PROSITE" id="PS00688">
    <property type="entry name" value="SIGMA54_INTERACT_3"/>
    <property type="match status" value="1"/>
</dbReference>
<evidence type="ECO:0000259" key="13">
    <source>
        <dbReference type="PROSITE" id="PS50110"/>
    </source>
</evidence>
<proteinExistence type="predicted"/>
<dbReference type="InterPro" id="IPR003593">
    <property type="entry name" value="AAA+_ATPase"/>
</dbReference>
<dbReference type="RefSeq" id="WP_155320045.1">
    <property type="nucleotide sequence ID" value="NZ_AP021874.1"/>
</dbReference>
<keyword evidence="4" id="KW-0547">Nucleotide-binding</keyword>
<dbReference type="PROSITE" id="PS00676">
    <property type="entry name" value="SIGMA54_INTERACT_2"/>
    <property type="match status" value="1"/>
</dbReference>
<dbReference type="InterPro" id="IPR025944">
    <property type="entry name" value="Sigma_54_int_dom_CS"/>
</dbReference>
<evidence type="ECO:0000256" key="7">
    <source>
        <dbReference type="ARBA" id="ARBA00023015"/>
    </source>
</evidence>
<dbReference type="AlphaFoldDB" id="A0A5K7YRB2"/>
<dbReference type="InterPro" id="IPR009057">
    <property type="entry name" value="Homeodomain-like_sf"/>
</dbReference>
<keyword evidence="6" id="KW-0902">Two-component regulatory system</keyword>
<gene>
    <name evidence="14" type="primary">zraR</name>
    <name evidence="14" type="ORF">DSCA_62620</name>
</gene>
<dbReference type="PROSITE" id="PS50110">
    <property type="entry name" value="RESPONSE_REGULATORY"/>
    <property type="match status" value="1"/>
</dbReference>
<keyword evidence="8 14" id="KW-0238">DNA-binding</keyword>
<dbReference type="Proteomes" id="UP000427906">
    <property type="component" value="Chromosome"/>
</dbReference>
<dbReference type="GO" id="GO:0005524">
    <property type="term" value="F:ATP binding"/>
    <property type="evidence" value="ECO:0007669"/>
    <property type="project" value="UniProtKB-KW"/>
</dbReference>